<sequence length="1583" mass="182248">METKKNTVILKSSEDWRKWIEQLRTEATKENIWHYINPNPNGMRAERTPPIMPEEPKIDNGNLLLTQILMQKYGINKASYDNELIEYRKHQTRMKEMRAFILDTVHLGHKYLIRENQHIADMLEILRRNLAPKPNQETARLTKKHRELSMPKRGIKPKDLSQKWRDLIMDMRLCGFSGVSEEQLTRDFIAASEHIIPKFHDIWSNRMLEFDLDLETSGLIQAPTVDRIIEVFNTWAENAPKPQQASNRDMAMASLAGKSDQQGNESNDARPIKCLDGKEHGFEECPYVNPEKRTTDWKLNPKIQQRFVELEKQKNPKARKLRWVKEQLNIKAKEQKKAAGLESSNEKGDEEERANSAWDDNLYCGVAIDTSMSATEQSKDFKNSFILDTGSSAHVTNNIDNLRNMGTEERWLLVGNSRVKMVGPGTMNLFPTEPVNDIIKKKGILLKKVWILYDAKNRRLWSERTEADLCNVEWDGSLYFVKWNAKPSSNPPLRNELAFSSFEKTTLKDSALAWHKRYGHKLEDATEGAIVTTSELHGKNEDDLQEKCEICAMNDNKRQVSRVPIPKPNRAFHTLFVDIIVMTQAITREQYALHAVYPFAKFHALATVDSKAVVADMKAIIEKIEHTFRTHVEVVHTDGESSLNGLAFRTWCNGRHTLLYMTVPNTPEQNGPSERAGGLITKRARHKIQEANIPFVLWPYAMKASIHTINRTPTKALNWKTPYEIAYGKKPYVGNLFVFGAKAYVRIENKKSQKMAARAQIGYLVGYEAHNIWQIWVDHPKGFRVIRARDVIFDETKRYDPKHPFAREIIKNGVPTYIDNADWGNLEDTDDDIIYSSVDENMHLQPFVSRFSPISGGNTQNMDQPMAEKPESIEIEQQPPKYSQEMEIDAEEQEYEAQKEQESAVYKDILVDQEDIESTGGVEVNIEEEEEAEPGDEHEDKDIEEGDIPIRSGSTDILQRQLPRISTPTNQKAPFDPDDVKNGLPTPPEELSPLTNVLRRQEGLPGNPEKINTSPTNENILTTPRVRIASKRAHSPESLPSTTKRQRKEARALFARQKLLQDSTLAYTFLAAQEKRHPFVKQFTHAATDEFTKLKQKGTFEFVPRPRNIQILPLTWVFKYKFDKHGKLAKFKARICVRGDLQDANKLPTRAATLASRNFRMMMSLAAVFDLEIVQFDAVNAFVNSELDEDVYTYFPDGFREAGKVMKLKRALYGLRRSPRLWQLELTRTLLGLGFSQIPDEECLFVKNGVILLFFVDDILVFYDKGQKQAEFEEIEKGLNDAYELRKMDKFEWFLNIRITRDRAQRKIWLCQDSYIIKIAERFKCNTTKPILTPISAKIEASTGEATNTEIHAYQELVGSALYAAIMTRPDVAKAVNELAKHTKNPNKAHFQQIRHVIQYLYTTRFLAIEYSPPKKPGIDAFICASDASFGDNDDRTSSEGYLVMLYGGPIDWRATKQRLVTTSTTEAELRAITEAAKRLHVWKRVFKSIGYTPDRELCIQCDNKQTILLLTAEDPQFRTNLKHVDIYHHWLRQEIRCNRLRVEWVGTKEMIADGFTKILHGQAYLDWRQHQGLVDITTLIHE</sequence>
<dbReference type="EMBL" id="DS995907">
    <property type="protein sequence ID" value="EEA18537.1"/>
    <property type="molecule type" value="Genomic_DNA"/>
</dbReference>
<gene>
    <name evidence="4" type="ORF">PMAA_008160</name>
</gene>
<dbReference type="Gene3D" id="3.30.420.10">
    <property type="entry name" value="Ribonuclease H-like superfamily/Ribonuclease H"/>
    <property type="match status" value="1"/>
</dbReference>
<evidence type="ECO:0000259" key="3">
    <source>
        <dbReference type="PROSITE" id="PS50994"/>
    </source>
</evidence>
<organism evidence="4 5">
    <name type="scientific">Talaromyces marneffei (strain ATCC 18224 / CBS 334.59 / QM 7333)</name>
    <name type="common">Penicillium marneffei</name>
    <dbReference type="NCBI Taxonomy" id="441960"/>
    <lineage>
        <taxon>Eukaryota</taxon>
        <taxon>Fungi</taxon>
        <taxon>Dikarya</taxon>
        <taxon>Ascomycota</taxon>
        <taxon>Pezizomycotina</taxon>
        <taxon>Eurotiomycetes</taxon>
        <taxon>Eurotiomycetidae</taxon>
        <taxon>Eurotiales</taxon>
        <taxon>Trichocomaceae</taxon>
        <taxon>Talaromyces</taxon>
        <taxon>Talaromyces sect. Talaromyces</taxon>
    </lineage>
</organism>
<dbReference type="GO" id="GO:0015074">
    <property type="term" value="P:DNA integration"/>
    <property type="evidence" value="ECO:0007669"/>
    <property type="project" value="InterPro"/>
</dbReference>
<evidence type="ECO:0000256" key="1">
    <source>
        <dbReference type="ARBA" id="ARBA00022884"/>
    </source>
</evidence>
<dbReference type="CDD" id="cd09272">
    <property type="entry name" value="RNase_HI_RT_Ty1"/>
    <property type="match status" value="1"/>
</dbReference>
<dbReference type="VEuPathDB" id="FungiDB:PMAA_008160"/>
<dbReference type="PANTHER" id="PTHR11439">
    <property type="entry name" value="GAG-POL-RELATED RETROTRANSPOSON"/>
    <property type="match status" value="1"/>
</dbReference>
<feature type="compositionally biased region" description="Acidic residues" evidence="2">
    <location>
        <begin position="925"/>
        <end position="947"/>
    </location>
</feature>
<dbReference type="InterPro" id="IPR013103">
    <property type="entry name" value="RVT_2"/>
</dbReference>
<dbReference type="InterPro" id="IPR057670">
    <property type="entry name" value="SH3_retrovirus"/>
</dbReference>
<dbReference type="GO" id="GO:0005634">
    <property type="term" value="C:nucleus"/>
    <property type="evidence" value="ECO:0007669"/>
    <property type="project" value="UniProtKB-ARBA"/>
</dbReference>
<feature type="compositionally biased region" description="Acidic residues" evidence="2">
    <location>
        <begin position="886"/>
        <end position="895"/>
    </location>
</feature>
<dbReference type="InterPro" id="IPR001584">
    <property type="entry name" value="Integrase_cat-core"/>
</dbReference>
<feature type="compositionally biased region" description="Basic and acidic residues" evidence="2">
    <location>
        <begin position="333"/>
        <end position="347"/>
    </location>
</feature>
<feature type="region of interest" description="Disordered" evidence="2">
    <location>
        <begin position="1026"/>
        <end position="1048"/>
    </location>
</feature>
<evidence type="ECO:0000313" key="4">
    <source>
        <dbReference type="EMBL" id="EEA18537.1"/>
    </source>
</evidence>
<dbReference type="GO" id="GO:0003723">
    <property type="term" value="F:RNA binding"/>
    <property type="evidence" value="ECO:0007669"/>
    <property type="project" value="UniProtKB-KW"/>
</dbReference>
<dbReference type="InterPro" id="IPR043502">
    <property type="entry name" value="DNA/RNA_pol_sf"/>
</dbReference>
<dbReference type="HOGENOM" id="CLU_001650_18_4_1"/>
<dbReference type="PANTHER" id="PTHR11439:SF438">
    <property type="entry name" value="REVERSE TRANSCRIPTASE TY1_COPIA-TYPE DOMAIN-CONTAINING PROTEIN"/>
    <property type="match status" value="1"/>
</dbReference>
<evidence type="ECO:0000256" key="2">
    <source>
        <dbReference type="SAM" id="MobiDB-lite"/>
    </source>
</evidence>
<dbReference type="InterPro" id="IPR012337">
    <property type="entry name" value="RNaseH-like_sf"/>
</dbReference>
<dbReference type="Pfam" id="PF25597">
    <property type="entry name" value="SH3_retrovirus"/>
    <property type="match status" value="1"/>
</dbReference>
<reference evidence="5" key="1">
    <citation type="journal article" date="2015" name="Genome Announc.">
        <title>Genome sequence of the AIDS-associated pathogen Penicillium marneffei (ATCC18224) and its near taxonomic relative Talaromyces stipitatus (ATCC10500).</title>
        <authorList>
            <person name="Nierman W.C."/>
            <person name="Fedorova-Abrams N.D."/>
            <person name="Andrianopoulos A."/>
        </authorList>
    </citation>
    <scope>NUCLEOTIDE SEQUENCE [LARGE SCALE GENOMIC DNA]</scope>
    <source>
        <strain evidence="5">ATCC 18224 / CBS 334.59 / QM 7333</strain>
    </source>
</reference>
<dbReference type="InterPro" id="IPR036397">
    <property type="entry name" value="RNaseH_sf"/>
</dbReference>
<name>B6QWG2_TALMQ</name>
<feature type="region of interest" description="Disordered" evidence="2">
    <location>
        <begin position="868"/>
        <end position="901"/>
    </location>
</feature>
<accession>B6QWG2</accession>
<dbReference type="PhylomeDB" id="B6QWG2"/>
<dbReference type="Proteomes" id="UP000001294">
    <property type="component" value="Unassembled WGS sequence"/>
</dbReference>
<protein>
    <recommendedName>
        <fullName evidence="3">Integrase catalytic domain-containing protein</fullName>
    </recommendedName>
</protein>
<dbReference type="Pfam" id="PF07727">
    <property type="entry name" value="RVT_2"/>
    <property type="match status" value="1"/>
</dbReference>
<proteinExistence type="predicted"/>
<feature type="compositionally biased region" description="Polar residues" evidence="2">
    <location>
        <begin position="952"/>
        <end position="972"/>
    </location>
</feature>
<feature type="region of interest" description="Disordered" evidence="2">
    <location>
        <begin position="915"/>
        <end position="992"/>
    </location>
</feature>
<keyword evidence="5" id="KW-1185">Reference proteome</keyword>
<feature type="domain" description="Integrase catalytic" evidence="3">
    <location>
        <begin position="564"/>
        <end position="730"/>
    </location>
</feature>
<dbReference type="SUPFAM" id="SSF53098">
    <property type="entry name" value="Ribonuclease H-like"/>
    <property type="match status" value="1"/>
</dbReference>
<dbReference type="PROSITE" id="PS50994">
    <property type="entry name" value="INTEGRASE"/>
    <property type="match status" value="1"/>
</dbReference>
<dbReference type="OrthoDB" id="4356562at2759"/>
<evidence type="ECO:0000313" key="5">
    <source>
        <dbReference type="Proteomes" id="UP000001294"/>
    </source>
</evidence>
<dbReference type="SUPFAM" id="SSF56672">
    <property type="entry name" value="DNA/RNA polymerases"/>
    <property type="match status" value="1"/>
</dbReference>
<feature type="region of interest" description="Disordered" evidence="2">
    <location>
        <begin position="333"/>
        <end position="354"/>
    </location>
</feature>
<keyword evidence="1" id="KW-0694">RNA-binding</keyword>